<organism evidence="4 5">
    <name type="scientific">Niastella vici</name>
    <dbReference type="NCBI Taxonomy" id="1703345"/>
    <lineage>
        <taxon>Bacteria</taxon>
        <taxon>Pseudomonadati</taxon>
        <taxon>Bacteroidota</taxon>
        <taxon>Chitinophagia</taxon>
        <taxon>Chitinophagales</taxon>
        <taxon>Chitinophagaceae</taxon>
        <taxon>Niastella</taxon>
    </lineage>
</organism>
<dbReference type="InterPro" id="IPR006860">
    <property type="entry name" value="FecR"/>
</dbReference>
<dbReference type="OrthoDB" id="629316at2"/>
<keyword evidence="1" id="KW-1133">Transmembrane helix</keyword>
<evidence type="ECO:0000313" key="5">
    <source>
        <dbReference type="Proteomes" id="UP000192796"/>
    </source>
</evidence>
<feature type="domain" description="Protein FecR C-terminal" evidence="3">
    <location>
        <begin position="364"/>
        <end position="430"/>
    </location>
</feature>
<dbReference type="PANTHER" id="PTHR30273">
    <property type="entry name" value="PERIPLASMIC SIGNAL SENSOR AND SIGMA FACTOR ACTIVATOR FECR-RELATED"/>
    <property type="match status" value="1"/>
</dbReference>
<dbReference type="Gene3D" id="2.60.120.1440">
    <property type="match status" value="1"/>
</dbReference>
<accession>A0A1V9FVJ1</accession>
<keyword evidence="1" id="KW-0472">Membrane</keyword>
<evidence type="ECO:0000313" key="4">
    <source>
        <dbReference type="EMBL" id="OQP62379.1"/>
    </source>
</evidence>
<dbReference type="STRING" id="1703345.A3860_28900"/>
<protein>
    <recommendedName>
        <fullName evidence="6">FecR family protein</fullName>
    </recommendedName>
</protein>
<keyword evidence="1" id="KW-0812">Transmembrane</keyword>
<evidence type="ECO:0008006" key="6">
    <source>
        <dbReference type="Google" id="ProtNLM"/>
    </source>
</evidence>
<dbReference type="EMBL" id="LVYD01000051">
    <property type="protein sequence ID" value="OQP62379.1"/>
    <property type="molecule type" value="Genomic_DNA"/>
</dbReference>
<dbReference type="GO" id="GO:0016989">
    <property type="term" value="F:sigma factor antagonist activity"/>
    <property type="evidence" value="ECO:0007669"/>
    <property type="project" value="TreeGrafter"/>
</dbReference>
<dbReference type="Pfam" id="PF16344">
    <property type="entry name" value="FecR_C"/>
    <property type="match status" value="1"/>
</dbReference>
<feature type="domain" description="FecR protein" evidence="2">
    <location>
        <begin position="187"/>
        <end position="298"/>
    </location>
</feature>
<dbReference type="InterPro" id="IPR012373">
    <property type="entry name" value="Ferrdict_sens_TM"/>
</dbReference>
<name>A0A1V9FVJ1_9BACT</name>
<dbReference type="AlphaFoldDB" id="A0A1V9FVJ1"/>
<dbReference type="PANTHER" id="PTHR30273:SF2">
    <property type="entry name" value="PROTEIN FECR"/>
    <property type="match status" value="1"/>
</dbReference>
<feature type="transmembrane region" description="Helical" evidence="1">
    <location>
        <begin position="81"/>
        <end position="105"/>
    </location>
</feature>
<sequence>MATHKRIAELIVKHRRNTLSDHERQELEAWCGLCEENQLLFERLNRQAYHTDSLVEFYSEAINGERGKVRPLFPRQGRQRFVAAITYMVILGCLLFTGITLYSGLQKGAGKKSAATNSRASSALSNAVLPDVHRVQLKLANDRIVYLDSSVNGHIALQYRSVIYKQGDEVRYEWSNGDAQPELEYNTITTPRTRKFVLELPDGSKAWLNASSSITFPTAFINKERIVQITGEVYFEVNPQPVSPGTGQQMKPFIVYANPLPGGKGGGAMIEVLGTHFNINDYGDEPAIKTTVLQGKVRVSNRFGPLTDIVHAVSRLNRKAAKQPNEQSAVLIPGQQANVNGDGQLEVIKYADIQEVMAWQKDLLIFNDLDIKQIMQQLCRQYDLEVEYKEPVTGHYTLSMTRQLTVEPVLKALELSGGINFEIEGHKIIVSQ</sequence>
<evidence type="ECO:0000259" key="2">
    <source>
        <dbReference type="Pfam" id="PF04773"/>
    </source>
</evidence>
<evidence type="ECO:0000256" key="1">
    <source>
        <dbReference type="SAM" id="Phobius"/>
    </source>
</evidence>
<proteinExistence type="predicted"/>
<dbReference type="Proteomes" id="UP000192796">
    <property type="component" value="Unassembled WGS sequence"/>
</dbReference>
<comment type="caution">
    <text evidence="4">The sequence shown here is derived from an EMBL/GenBank/DDBJ whole genome shotgun (WGS) entry which is preliminary data.</text>
</comment>
<gene>
    <name evidence="4" type="ORF">A3860_28900</name>
</gene>
<reference evidence="4 5" key="1">
    <citation type="submission" date="2016-03" db="EMBL/GenBank/DDBJ databases">
        <title>Niastella vici sp. nov., isolated from farmland soil.</title>
        <authorList>
            <person name="Chen L."/>
            <person name="Wang D."/>
            <person name="Yang S."/>
            <person name="Wang G."/>
        </authorList>
    </citation>
    <scope>NUCLEOTIDE SEQUENCE [LARGE SCALE GENOMIC DNA]</scope>
    <source>
        <strain evidence="4 5">DJ57</strain>
    </source>
</reference>
<dbReference type="InterPro" id="IPR032508">
    <property type="entry name" value="FecR_C"/>
</dbReference>
<evidence type="ECO:0000259" key="3">
    <source>
        <dbReference type="Pfam" id="PF16344"/>
    </source>
</evidence>
<dbReference type="Gene3D" id="3.55.50.30">
    <property type="match status" value="1"/>
</dbReference>
<dbReference type="Pfam" id="PF04773">
    <property type="entry name" value="FecR"/>
    <property type="match status" value="1"/>
</dbReference>
<dbReference type="RefSeq" id="WP_081149370.1">
    <property type="nucleotide sequence ID" value="NZ_LVYD01000051.1"/>
</dbReference>
<keyword evidence="5" id="KW-1185">Reference proteome</keyword>